<feature type="compositionally biased region" description="Low complexity" evidence="1">
    <location>
        <begin position="105"/>
        <end position="120"/>
    </location>
</feature>
<reference evidence="3" key="1">
    <citation type="submission" date="2025-08" db="UniProtKB">
        <authorList>
            <consortium name="RefSeq"/>
        </authorList>
    </citation>
    <scope>IDENTIFICATION</scope>
    <source>
        <tissue evidence="3">Whole organism</tissue>
    </source>
</reference>
<sequence>MDQLAQDLEMSDDSSSSSTVSIEMHDAALVEEMNVSRVSCESVHPDPGETVLKAFKNMSKPKPSQSTSSCSSSQGSGSSSGSDSTPTLLWLNESPPESECALVVPAPSSGSSSSSGASSPNPALPCPTNSGASISLNPDTDLDRRSNFLFRWFRGHTICKECVQNPALGRKCPTCRKAFKIRRLEDLPDSFLTIRLLEDEDAPPCKKLKIEDPELQQLQRGADAGRKVVEMLRLVVPLAVESLNRQLESSVAQLGQVEEALERRVQREAAGDVGTTSDAVEEPLQLAEQLEASHRLLTSTKCTVAAEEEGGSSWTGSVQPGGCGDILRVLLAKVGAK</sequence>
<name>A0A9C6X707_FRAOC</name>
<organism evidence="2 3">
    <name type="scientific">Frankliniella occidentalis</name>
    <name type="common">Western flower thrips</name>
    <name type="synonym">Euthrips occidentalis</name>
    <dbReference type="NCBI Taxonomy" id="133901"/>
    <lineage>
        <taxon>Eukaryota</taxon>
        <taxon>Metazoa</taxon>
        <taxon>Ecdysozoa</taxon>
        <taxon>Arthropoda</taxon>
        <taxon>Hexapoda</taxon>
        <taxon>Insecta</taxon>
        <taxon>Pterygota</taxon>
        <taxon>Neoptera</taxon>
        <taxon>Paraneoptera</taxon>
        <taxon>Thysanoptera</taxon>
        <taxon>Terebrantia</taxon>
        <taxon>Thripoidea</taxon>
        <taxon>Thripidae</taxon>
        <taxon>Frankliniella</taxon>
    </lineage>
</organism>
<feature type="compositionally biased region" description="Low complexity" evidence="1">
    <location>
        <begin position="60"/>
        <end position="87"/>
    </location>
</feature>
<accession>A0A9C6X707</accession>
<dbReference type="Gene3D" id="3.30.40.10">
    <property type="entry name" value="Zinc/RING finger domain, C3HC4 (zinc finger)"/>
    <property type="match status" value="1"/>
</dbReference>
<dbReference type="RefSeq" id="XP_052130267.1">
    <property type="nucleotide sequence ID" value="XM_052274307.1"/>
</dbReference>
<feature type="compositionally biased region" description="Polar residues" evidence="1">
    <location>
        <begin position="127"/>
        <end position="138"/>
    </location>
</feature>
<dbReference type="InterPro" id="IPR013083">
    <property type="entry name" value="Znf_RING/FYVE/PHD"/>
</dbReference>
<gene>
    <name evidence="3" type="primary">LOC127751182</name>
</gene>
<dbReference type="KEGG" id="foc:127751182"/>
<dbReference type="OrthoDB" id="6373594at2759"/>
<evidence type="ECO:0000313" key="2">
    <source>
        <dbReference type="Proteomes" id="UP000504606"/>
    </source>
</evidence>
<dbReference type="AlphaFoldDB" id="A0A9C6X707"/>
<proteinExistence type="predicted"/>
<keyword evidence="2" id="KW-1185">Reference proteome</keyword>
<dbReference type="GeneID" id="127751182"/>
<feature type="region of interest" description="Disordered" evidence="1">
    <location>
        <begin position="1"/>
        <end position="138"/>
    </location>
</feature>
<evidence type="ECO:0000256" key="1">
    <source>
        <dbReference type="SAM" id="MobiDB-lite"/>
    </source>
</evidence>
<evidence type="ECO:0000313" key="3">
    <source>
        <dbReference type="RefSeq" id="XP_052130267.1"/>
    </source>
</evidence>
<dbReference type="Proteomes" id="UP000504606">
    <property type="component" value="Unplaced"/>
</dbReference>
<protein>
    <submittedName>
        <fullName evidence="3">Uncharacterized protein LOC127751182</fullName>
    </submittedName>
</protein>